<evidence type="ECO:0000313" key="1">
    <source>
        <dbReference type="EMBL" id="KAF7698356.1"/>
    </source>
</evidence>
<dbReference type="OrthoDB" id="25620at2759"/>
<dbReference type="PANTHER" id="PTHR14241">
    <property type="entry name" value="INTERFERON-INDUCED PROTEIN 44"/>
    <property type="match status" value="1"/>
</dbReference>
<proteinExistence type="predicted"/>
<keyword evidence="2" id="KW-1185">Reference proteome</keyword>
<dbReference type="Proteomes" id="UP000606274">
    <property type="component" value="Unassembled WGS sequence"/>
</dbReference>
<comment type="caution">
    <text evidence="1">The sequence shown here is derived from an EMBL/GenBank/DDBJ whole genome shotgun (WGS) entry which is preliminary data.</text>
</comment>
<dbReference type="EMBL" id="JABFDY010000014">
    <property type="protein sequence ID" value="KAF7698356.1"/>
    <property type="molecule type" value="Genomic_DNA"/>
</dbReference>
<protein>
    <recommendedName>
        <fullName evidence="3">Interferon-induced protein 44-like</fullName>
    </recommendedName>
</protein>
<dbReference type="AlphaFoldDB" id="A0A8T0AZF8"/>
<dbReference type="CDD" id="cd00882">
    <property type="entry name" value="Ras_like_GTPase"/>
    <property type="match status" value="1"/>
</dbReference>
<dbReference type="SUPFAM" id="SSF52540">
    <property type="entry name" value="P-loop containing nucleoside triphosphate hydrolases"/>
    <property type="match status" value="1"/>
</dbReference>
<dbReference type="PANTHER" id="PTHR14241:SF1">
    <property type="entry name" value="INTERFERON-INDUCED PROTEIN 44-RELATED"/>
    <property type="match status" value="1"/>
</dbReference>
<sequence length="296" mass="34122">MAFWKFFQKEPLNRTDSQEGKADFGVFDRPWRNINWNKSELEEKLREFTVCNQQIKHFRFLMKGPIGAGKSSFVNSIDSAFQNRVTNKAIASSSSNVSCTRIYRPYKIKDGNSGTLSFMFYDTMGVEDGKEDGIHLEDLKSALRGNLPDEYKFNPRGHLTPEDPHFNNKPSMEERTHCLICVVSANSISQISDEIFEKLNLNFRHATDIGIPQVVIMTMIDQVCPLVKKDLRNVYTSKKIKEKMMVCSDRLSIPMTCIFPVKNYYEEIETNNDMDVLLLSALKQILHFANDYTDKL</sequence>
<dbReference type="GO" id="GO:0006955">
    <property type="term" value="P:immune response"/>
    <property type="evidence" value="ECO:0007669"/>
    <property type="project" value="TreeGrafter"/>
</dbReference>
<dbReference type="Gene3D" id="3.40.50.300">
    <property type="entry name" value="P-loop containing nucleotide triphosphate hydrolases"/>
    <property type="match status" value="1"/>
</dbReference>
<evidence type="ECO:0008006" key="3">
    <source>
        <dbReference type="Google" id="ProtNLM"/>
    </source>
</evidence>
<reference evidence="1" key="1">
    <citation type="submission" date="2020-08" db="EMBL/GenBank/DDBJ databases">
        <title>Chromosome-level assembly of Southern catfish (Silurus meridionalis) provides insights into visual adaptation to the nocturnal and benthic lifestyles.</title>
        <authorList>
            <person name="Zhang Y."/>
            <person name="Wang D."/>
            <person name="Peng Z."/>
        </authorList>
    </citation>
    <scope>NUCLEOTIDE SEQUENCE</scope>
    <source>
        <strain evidence="1">SWU-2019-XX</strain>
        <tissue evidence="1">Muscle</tissue>
    </source>
</reference>
<accession>A0A8T0AZF8</accession>
<name>A0A8T0AZF8_SILME</name>
<evidence type="ECO:0000313" key="2">
    <source>
        <dbReference type="Proteomes" id="UP000606274"/>
    </source>
</evidence>
<organism evidence="1 2">
    <name type="scientific">Silurus meridionalis</name>
    <name type="common">Southern catfish</name>
    <name type="synonym">Silurus soldatovi meridionalis</name>
    <dbReference type="NCBI Taxonomy" id="175797"/>
    <lineage>
        <taxon>Eukaryota</taxon>
        <taxon>Metazoa</taxon>
        <taxon>Chordata</taxon>
        <taxon>Craniata</taxon>
        <taxon>Vertebrata</taxon>
        <taxon>Euteleostomi</taxon>
        <taxon>Actinopterygii</taxon>
        <taxon>Neopterygii</taxon>
        <taxon>Teleostei</taxon>
        <taxon>Ostariophysi</taxon>
        <taxon>Siluriformes</taxon>
        <taxon>Siluridae</taxon>
        <taxon>Silurus</taxon>
    </lineage>
</organism>
<gene>
    <name evidence="1" type="ORF">HF521_004866</name>
</gene>
<dbReference type="InterPro" id="IPR027417">
    <property type="entry name" value="P-loop_NTPase"/>
</dbReference>